<accession>A0AAX4JAY7</accession>
<gene>
    <name evidence="2" type="ORF">VNE69_03324</name>
</gene>
<feature type="signal peptide" evidence="1">
    <location>
        <begin position="1"/>
        <end position="17"/>
    </location>
</feature>
<dbReference type="AlphaFoldDB" id="A0AAX4JAY7"/>
<organism evidence="2 3">
    <name type="scientific">Vairimorpha necatrix</name>
    <dbReference type="NCBI Taxonomy" id="6039"/>
    <lineage>
        <taxon>Eukaryota</taxon>
        <taxon>Fungi</taxon>
        <taxon>Fungi incertae sedis</taxon>
        <taxon>Microsporidia</taxon>
        <taxon>Nosematidae</taxon>
        <taxon>Vairimorpha</taxon>
    </lineage>
</organism>
<keyword evidence="1" id="KW-0732">Signal</keyword>
<dbReference type="KEGG" id="vnx:VNE69_03324"/>
<reference evidence="2" key="1">
    <citation type="journal article" date="2024" name="BMC Genomics">
        <title>Functional annotation of a divergent genome using sequence and structure-based similarity.</title>
        <authorList>
            <person name="Svedberg D."/>
            <person name="Winiger R.R."/>
            <person name="Berg A."/>
            <person name="Sharma H."/>
            <person name="Tellgren-Roth C."/>
            <person name="Debrunner-Vossbrinck B.A."/>
            <person name="Vossbrinck C.R."/>
            <person name="Barandun J."/>
        </authorList>
    </citation>
    <scope>NUCLEOTIDE SEQUENCE</scope>
    <source>
        <strain evidence="2">Illinois isolate</strain>
    </source>
</reference>
<dbReference type="GeneID" id="90540920"/>
<dbReference type="EMBL" id="CP142728">
    <property type="protein sequence ID" value="WUR03114.1"/>
    <property type="molecule type" value="Genomic_DNA"/>
</dbReference>
<dbReference type="Proteomes" id="UP001334084">
    <property type="component" value="Chromosome 3"/>
</dbReference>
<proteinExistence type="predicted"/>
<feature type="chain" id="PRO_5043376977" evidence="1">
    <location>
        <begin position="18"/>
        <end position="317"/>
    </location>
</feature>
<name>A0AAX4JAY7_9MICR</name>
<sequence length="317" mass="37871">MFFYFLLAVCSDIFINSNKVVVPAREKPKDKDFCSVDDIITPRHSSITKENNDTMKIRSYDSLIASNSRFNPYKKIFATSEKAFNYDSTEPLDLSNKKTIENDGFVANHNVKIDQDRKIDKYTCLFKNYEKYIRECDERDTSMQNFLFKLKFEDEDIRLEYNKYRRNTNDWIKKSFFPIFDIVSNLSHAINNLKIDKRSKEILLIQTRYFHSVIEYAYALLPHQEKRKQANSHLLSCYKRVAERFTVLFRQMKLREVYNDLRKLFFECLDVEDPVLSEIKKLMVGLDVYLNIIYNDLDQFIARINRMLMILSTLNKK</sequence>
<evidence type="ECO:0000256" key="1">
    <source>
        <dbReference type="SAM" id="SignalP"/>
    </source>
</evidence>
<protein>
    <submittedName>
        <fullName evidence="2">Uncharacterized protein</fullName>
    </submittedName>
</protein>
<evidence type="ECO:0000313" key="3">
    <source>
        <dbReference type="Proteomes" id="UP001334084"/>
    </source>
</evidence>
<dbReference type="RefSeq" id="XP_065329259.1">
    <property type="nucleotide sequence ID" value="XM_065473187.1"/>
</dbReference>
<keyword evidence="3" id="KW-1185">Reference proteome</keyword>
<evidence type="ECO:0000313" key="2">
    <source>
        <dbReference type="EMBL" id="WUR03114.1"/>
    </source>
</evidence>